<evidence type="ECO:0000259" key="8">
    <source>
        <dbReference type="PROSITE" id="PS50109"/>
    </source>
</evidence>
<name>A0ABT3CW99_9BACT</name>
<dbReference type="PANTHER" id="PTHR43711:SF1">
    <property type="entry name" value="HISTIDINE KINASE 1"/>
    <property type="match status" value="1"/>
</dbReference>
<protein>
    <recommendedName>
        <fullName evidence="2">histidine kinase</fullName>
        <ecNumber evidence="2">2.7.13.3</ecNumber>
    </recommendedName>
</protein>
<evidence type="ECO:0000256" key="3">
    <source>
        <dbReference type="ARBA" id="ARBA00022553"/>
    </source>
</evidence>
<dbReference type="Proteomes" id="UP001300692">
    <property type="component" value="Unassembled WGS sequence"/>
</dbReference>
<dbReference type="InterPro" id="IPR036890">
    <property type="entry name" value="HATPase_C_sf"/>
</dbReference>
<evidence type="ECO:0000256" key="2">
    <source>
        <dbReference type="ARBA" id="ARBA00012438"/>
    </source>
</evidence>
<comment type="caution">
    <text evidence="9">The sequence shown here is derived from an EMBL/GenBank/DDBJ whole genome shotgun (WGS) entry which is preliminary data.</text>
</comment>
<dbReference type="InterPro" id="IPR003661">
    <property type="entry name" value="HisK_dim/P_dom"/>
</dbReference>
<reference evidence="9 10" key="1">
    <citation type="submission" date="2022-10" db="EMBL/GenBank/DDBJ databases">
        <title>Comparative genomics and taxonomic characterization of three novel marine species of genus Reichenbachiella exhibiting antioxidant and polysaccharide degradation activities.</title>
        <authorList>
            <person name="Muhammad N."/>
            <person name="Lee Y.-J."/>
            <person name="Ko J."/>
            <person name="Kim S.-G."/>
        </authorList>
    </citation>
    <scope>NUCLEOTIDE SEQUENCE [LARGE SCALE GENOMIC DNA]</scope>
    <source>
        <strain evidence="9 10">ABR2-5</strain>
    </source>
</reference>
<dbReference type="SUPFAM" id="SSF55874">
    <property type="entry name" value="ATPase domain of HSP90 chaperone/DNA topoisomerase II/histidine kinase"/>
    <property type="match status" value="1"/>
</dbReference>
<dbReference type="SUPFAM" id="SSF47384">
    <property type="entry name" value="Homodimeric domain of signal transducing histidine kinase"/>
    <property type="match status" value="1"/>
</dbReference>
<dbReference type="PRINTS" id="PR00344">
    <property type="entry name" value="BCTRLSENSOR"/>
</dbReference>
<evidence type="ECO:0000256" key="1">
    <source>
        <dbReference type="ARBA" id="ARBA00000085"/>
    </source>
</evidence>
<dbReference type="InterPro" id="IPR050736">
    <property type="entry name" value="Sensor_HK_Regulatory"/>
</dbReference>
<dbReference type="CDD" id="cd00075">
    <property type="entry name" value="HATPase"/>
    <property type="match status" value="1"/>
</dbReference>
<dbReference type="SMART" id="SM00388">
    <property type="entry name" value="HisKA"/>
    <property type="match status" value="1"/>
</dbReference>
<dbReference type="PANTHER" id="PTHR43711">
    <property type="entry name" value="TWO-COMPONENT HISTIDINE KINASE"/>
    <property type="match status" value="1"/>
</dbReference>
<keyword evidence="3" id="KW-0597">Phosphoprotein</keyword>
<keyword evidence="7" id="KW-0812">Transmembrane</keyword>
<feature type="transmembrane region" description="Helical" evidence="7">
    <location>
        <begin position="6"/>
        <end position="27"/>
    </location>
</feature>
<keyword evidence="10" id="KW-1185">Reference proteome</keyword>
<dbReference type="CDD" id="cd00082">
    <property type="entry name" value="HisKA"/>
    <property type="match status" value="1"/>
</dbReference>
<dbReference type="InterPro" id="IPR036097">
    <property type="entry name" value="HisK_dim/P_sf"/>
</dbReference>
<evidence type="ECO:0000256" key="7">
    <source>
        <dbReference type="SAM" id="Phobius"/>
    </source>
</evidence>
<comment type="catalytic activity">
    <reaction evidence="1">
        <text>ATP + protein L-histidine = ADP + protein N-phospho-L-histidine.</text>
        <dbReference type="EC" id="2.7.13.3"/>
    </reaction>
</comment>
<dbReference type="RefSeq" id="WP_264138659.1">
    <property type="nucleotide sequence ID" value="NZ_JAOYOD010000001.1"/>
</dbReference>
<proteinExistence type="predicted"/>
<dbReference type="Gene3D" id="1.10.287.130">
    <property type="match status" value="1"/>
</dbReference>
<dbReference type="Pfam" id="PF02518">
    <property type="entry name" value="HATPase_c"/>
    <property type="match status" value="1"/>
</dbReference>
<dbReference type="Pfam" id="PF00512">
    <property type="entry name" value="HisKA"/>
    <property type="match status" value="1"/>
</dbReference>
<dbReference type="SMART" id="SM00387">
    <property type="entry name" value="HATPase_c"/>
    <property type="match status" value="1"/>
</dbReference>
<keyword evidence="6" id="KW-0902">Two-component regulatory system</keyword>
<gene>
    <name evidence="9" type="ORF">N7U62_14255</name>
</gene>
<accession>A0ABT3CW99</accession>
<keyword evidence="5 9" id="KW-0418">Kinase</keyword>
<dbReference type="PROSITE" id="PS50109">
    <property type="entry name" value="HIS_KIN"/>
    <property type="match status" value="1"/>
</dbReference>
<dbReference type="InterPro" id="IPR004358">
    <property type="entry name" value="Sig_transdc_His_kin-like_C"/>
</dbReference>
<dbReference type="Gene3D" id="3.30.565.10">
    <property type="entry name" value="Histidine kinase-like ATPase, C-terminal domain"/>
    <property type="match status" value="1"/>
</dbReference>
<evidence type="ECO:0000256" key="6">
    <source>
        <dbReference type="ARBA" id="ARBA00023012"/>
    </source>
</evidence>
<keyword evidence="7" id="KW-1133">Transmembrane helix</keyword>
<dbReference type="InterPro" id="IPR005467">
    <property type="entry name" value="His_kinase_dom"/>
</dbReference>
<dbReference type="InterPro" id="IPR003594">
    <property type="entry name" value="HATPase_dom"/>
</dbReference>
<feature type="domain" description="Histidine kinase" evidence="8">
    <location>
        <begin position="203"/>
        <end position="419"/>
    </location>
</feature>
<organism evidence="9 10">
    <name type="scientific">Reichenbachiella ulvae</name>
    <dbReference type="NCBI Taxonomy" id="2980104"/>
    <lineage>
        <taxon>Bacteria</taxon>
        <taxon>Pseudomonadati</taxon>
        <taxon>Bacteroidota</taxon>
        <taxon>Cytophagia</taxon>
        <taxon>Cytophagales</taxon>
        <taxon>Reichenbachiellaceae</taxon>
        <taxon>Reichenbachiella</taxon>
    </lineage>
</organism>
<sequence>MSRTAFRILIILAVVSIAGILLIQLFWMKRAFDIRNQQFDRNVKSALLNVNEALSDLNAEVARTEAIEQISSNYFVVNINNKISPATLEGLLLREFEQRSITEGFEYGIFDCSNSQMVYGEYLELGDSESEKPGMGSFPELNKDEYYFGVYFPNKTTGLVSQMGIWIYSSVTLLVVVLFFGFSLFLISRQKRLSEVQKDFINNMTHEFRTPLSTLAVSAEVLKSPEILSQPDRLSTYAEIVERETFRLQGQVDRVLQMANVSKEQIELKKESVDLSDLMQELKQRYEVANPSAELRLDFEGDLPLVHGDALHLSNVLSNLLDNAIKYSGEHPFVLVRGFQRKEELILEFEDQGKGISSDQLKMIFQKFYRVPTGNVHDVKGFGLGLYYCKMVMEAHGGKITAKSQLGKGTTVTLSLPIK</sequence>
<evidence type="ECO:0000256" key="5">
    <source>
        <dbReference type="ARBA" id="ARBA00022777"/>
    </source>
</evidence>
<dbReference type="EMBL" id="JAOYOD010000001">
    <property type="protein sequence ID" value="MCV9387841.1"/>
    <property type="molecule type" value="Genomic_DNA"/>
</dbReference>
<dbReference type="EC" id="2.7.13.3" evidence="2"/>
<evidence type="ECO:0000256" key="4">
    <source>
        <dbReference type="ARBA" id="ARBA00022679"/>
    </source>
</evidence>
<feature type="transmembrane region" description="Helical" evidence="7">
    <location>
        <begin position="165"/>
        <end position="187"/>
    </location>
</feature>
<keyword evidence="4" id="KW-0808">Transferase</keyword>
<evidence type="ECO:0000313" key="9">
    <source>
        <dbReference type="EMBL" id="MCV9387841.1"/>
    </source>
</evidence>
<keyword evidence="7" id="KW-0472">Membrane</keyword>
<dbReference type="GO" id="GO:0016301">
    <property type="term" value="F:kinase activity"/>
    <property type="evidence" value="ECO:0007669"/>
    <property type="project" value="UniProtKB-KW"/>
</dbReference>
<evidence type="ECO:0000313" key="10">
    <source>
        <dbReference type="Proteomes" id="UP001300692"/>
    </source>
</evidence>